<dbReference type="PANTHER" id="PTHR35566:SF1">
    <property type="entry name" value="TYPE VI SECRETION SYSTEM BASEPLATE COMPONENT TSSK1"/>
    <property type="match status" value="1"/>
</dbReference>
<evidence type="ECO:0008006" key="3">
    <source>
        <dbReference type="Google" id="ProtNLM"/>
    </source>
</evidence>
<dbReference type="STRING" id="1915309.AXG55_04495"/>
<reference evidence="1 2" key="1">
    <citation type="submission" date="2016-10" db="EMBL/GenBank/DDBJ databases">
        <title>Silvanigrella aquatica sp. nov., isolated from a freshwater lake located in the Black Forest, Germany, description of Silvanigrellaceae fam. nov., Silvanigrellales ord. nov., reclassification of the order Bdellovibrionales in the class Oligoflexia, reclassification of the families Bacteriovoracaceae and Halobacteriovoraceae in the new order Bacteriovoracales ord. nov., and reclassification of the family Pseudobacteriovoracaceae in the order Oligoflexiales.</title>
        <authorList>
            <person name="Hahn M.W."/>
            <person name="Schmidt J."/>
            <person name="Koll U."/>
            <person name="Rohde M."/>
            <person name="Verbag S."/>
            <person name="Pitt A."/>
            <person name="Nakai R."/>
            <person name="Naganuma T."/>
            <person name="Lang E."/>
        </authorList>
    </citation>
    <scope>NUCLEOTIDE SEQUENCE [LARGE SCALE GENOMIC DNA]</scope>
    <source>
        <strain evidence="1 2">MWH-Nonnen-W8red</strain>
    </source>
</reference>
<keyword evidence="2" id="KW-1185">Reference proteome</keyword>
<organism evidence="1 2">
    <name type="scientific">Silvanigrella aquatica</name>
    <dbReference type="NCBI Taxonomy" id="1915309"/>
    <lineage>
        <taxon>Bacteria</taxon>
        <taxon>Pseudomonadati</taxon>
        <taxon>Bdellovibrionota</taxon>
        <taxon>Oligoflexia</taxon>
        <taxon>Silvanigrellales</taxon>
        <taxon>Silvanigrellaceae</taxon>
        <taxon>Silvanigrella</taxon>
    </lineage>
</organism>
<dbReference type="EMBL" id="CP017834">
    <property type="protein sequence ID" value="APJ03200.1"/>
    <property type="molecule type" value="Genomic_DNA"/>
</dbReference>
<dbReference type="NCBIfam" id="TIGR03353">
    <property type="entry name" value="VI_chp_4"/>
    <property type="match status" value="1"/>
</dbReference>
<evidence type="ECO:0000313" key="1">
    <source>
        <dbReference type="EMBL" id="APJ03200.1"/>
    </source>
</evidence>
<dbReference type="RefSeq" id="WP_148696928.1">
    <property type="nucleotide sequence ID" value="NZ_CP017834.1"/>
</dbReference>
<dbReference type="KEGG" id="saqi:AXG55_04495"/>
<dbReference type="Pfam" id="PF05936">
    <property type="entry name" value="T6SS_VasE"/>
    <property type="match status" value="1"/>
</dbReference>
<protein>
    <recommendedName>
        <fullName evidence="3">Type VI secretion system-associated protein</fullName>
    </recommendedName>
</protein>
<dbReference type="OrthoDB" id="9775333at2"/>
<dbReference type="PANTHER" id="PTHR35566">
    <property type="entry name" value="BLR3599 PROTEIN"/>
    <property type="match status" value="1"/>
</dbReference>
<sequence>MQSLKNIPDQIMWHDGMLLSPQHFQQAFRRCENIVSYQNFENTVYPFGIKNFKFEETSFLSGILKIEELECTFQDGLEYYYNYQSDSTPLQIDLSSYKETLSKDSLTLTLCVPKNLNKNSILNSNFSRYKSLNNNIYSFDENTGEDEIFIPRIKANVTFLFEHEVTSNYIALPLAKIHYENNFFKLKTFQPPSKKVLKKSHIWNICNSVCMITRYKIQDILEDLNKFNHDTHRAIYNNRLLALKSMKSSLPRFEACLYSEQLHPFHLYLEFYNLYSQIISNDIEEMPPTLIEYNHFNPLACFEKIHENLVEFLEREIPTNYNITKLTKIDKKFQISFNTNIATFENNSFVLLGFKKSYSVTNENFINWIKSAIICDEENHSINLERRSLGLSRSIVEKYDTLIPQRNIFLVYAKLDNNRRENIKLVVSASIDTNSHFLPEEIILYSRKSA</sequence>
<accession>A0A1L4CZ38</accession>
<proteinExistence type="predicted"/>
<dbReference type="Proteomes" id="UP000184731">
    <property type="component" value="Chromosome"/>
</dbReference>
<dbReference type="AlphaFoldDB" id="A0A1L4CZ38"/>
<gene>
    <name evidence="1" type="ORF">AXG55_04495</name>
</gene>
<name>A0A1L4CZ38_9BACT</name>
<dbReference type="InterPro" id="IPR010263">
    <property type="entry name" value="T6SS_TssK"/>
</dbReference>
<evidence type="ECO:0000313" key="2">
    <source>
        <dbReference type="Proteomes" id="UP000184731"/>
    </source>
</evidence>